<dbReference type="Gene3D" id="3.30.40.10">
    <property type="entry name" value="Zinc/RING finger domain, C3HC4 (zinc finger)"/>
    <property type="match status" value="1"/>
</dbReference>
<reference evidence="5 6" key="1">
    <citation type="submission" date="2021-02" db="EMBL/GenBank/DDBJ databases">
        <title>Plant Genome Project.</title>
        <authorList>
            <person name="Zhang R.-G."/>
        </authorList>
    </citation>
    <scope>NUCLEOTIDE SEQUENCE [LARGE SCALE GENOMIC DNA]</scope>
    <source>
        <tissue evidence="5">Leaves</tissue>
    </source>
</reference>
<gene>
    <name evidence="5" type="ORF">JRO89_XS15G0116800</name>
</gene>
<keyword evidence="3" id="KW-0472">Membrane</keyword>
<feature type="transmembrane region" description="Helical" evidence="3">
    <location>
        <begin position="16"/>
        <end position="49"/>
    </location>
</feature>
<dbReference type="PROSITE" id="PS50089">
    <property type="entry name" value="ZF_RING_2"/>
    <property type="match status" value="1"/>
</dbReference>
<dbReference type="SMART" id="SM00184">
    <property type="entry name" value="RING"/>
    <property type="match status" value="1"/>
</dbReference>
<dbReference type="EMBL" id="JAFEMO010000015">
    <property type="protein sequence ID" value="KAH7544146.1"/>
    <property type="molecule type" value="Genomic_DNA"/>
</dbReference>
<dbReference type="Proteomes" id="UP000827721">
    <property type="component" value="Unassembled WGS sequence"/>
</dbReference>
<dbReference type="InterPro" id="IPR001841">
    <property type="entry name" value="Znf_RING"/>
</dbReference>
<evidence type="ECO:0000313" key="5">
    <source>
        <dbReference type="EMBL" id="KAH7544146.1"/>
    </source>
</evidence>
<dbReference type="InterPro" id="IPR013083">
    <property type="entry name" value="Znf_RING/FYVE/PHD"/>
</dbReference>
<dbReference type="Pfam" id="PF13639">
    <property type="entry name" value="zf-RING_2"/>
    <property type="match status" value="1"/>
</dbReference>
<dbReference type="SUPFAM" id="SSF57850">
    <property type="entry name" value="RING/U-box"/>
    <property type="match status" value="1"/>
</dbReference>
<keyword evidence="1" id="KW-0863">Zinc-finger</keyword>
<evidence type="ECO:0000256" key="1">
    <source>
        <dbReference type="PROSITE-ProRule" id="PRU00175"/>
    </source>
</evidence>
<proteinExistence type="predicted"/>
<evidence type="ECO:0000313" key="6">
    <source>
        <dbReference type="Proteomes" id="UP000827721"/>
    </source>
</evidence>
<name>A0ABQ8H1Q6_9ROSI</name>
<accession>A0ABQ8H1Q6</accession>
<protein>
    <recommendedName>
        <fullName evidence="4">RING-type domain-containing protein</fullName>
    </recommendedName>
</protein>
<evidence type="ECO:0000256" key="3">
    <source>
        <dbReference type="SAM" id="Phobius"/>
    </source>
</evidence>
<keyword evidence="1" id="KW-0479">Metal-binding</keyword>
<dbReference type="PANTHER" id="PTHR46719">
    <property type="entry name" value="TRANSCRIPTION FACTOR C2H2 FAMILY-RELATED"/>
    <property type="match status" value="1"/>
</dbReference>
<keyword evidence="3" id="KW-0812">Transmembrane</keyword>
<keyword evidence="3" id="KW-1133">Transmembrane helix</keyword>
<dbReference type="InterPro" id="IPR045899">
    <property type="entry name" value="ATL71-like"/>
</dbReference>
<evidence type="ECO:0000256" key="2">
    <source>
        <dbReference type="SAM" id="MobiDB-lite"/>
    </source>
</evidence>
<keyword evidence="6" id="KW-1185">Reference proteome</keyword>
<sequence>MVPQTFVALPQDVPLLFAFITALAIMIVIIFCIMAVCVIATSFITLIIYVICDCICWPCFERCERDIELGRVSHRARIITYQTIYDRGDSNQAMEMYDHGLPNNIEERKALRQQALEKLLPPLIFGTKETLLSYEECSICLDDYKDGDLCRVFPACNHMFHLKCIDHWLKNHLTCPVSIPSVAPCSAAVPLYLPLVPPEISAPISYGSNSCTPAAISASSNSAQSPAYGIVSPNAGFSTDSTNLGQDSSPPNLVPASPMATAPLVQGLVLKHRTQNRDSVQLKHRRQNCDSAQLKHR</sequence>
<feature type="region of interest" description="Disordered" evidence="2">
    <location>
        <begin position="275"/>
        <end position="297"/>
    </location>
</feature>
<evidence type="ECO:0000259" key="4">
    <source>
        <dbReference type="PROSITE" id="PS50089"/>
    </source>
</evidence>
<comment type="caution">
    <text evidence="5">The sequence shown here is derived from an EMBL/GenBank/DDBJ whole genome shotgun (WGS) entry which is preliminary data.</text>
</comment>
<organism evidence="5 6">
    <name type="scientific">Xanthoceras sorbifolium</name>
    <dbReference type="NCBI Taxonomy" id="99658"/>
    <lineage>
        <taxon>Eukaryota</taxon>
        <taxon>Viridiplantae</taxon>
        <taxon>Streptophyta</taxon>
        <taxon>Embryophyta</taxon>
        <taxon>Tracheophyta</taxon>
        <taxon>Spermatophyta</taxon>
        <taxon>Magnoliopsida</taxon>
        <taxon>eudicotyledons</taxon>
        <taxon>Gunneridae</taxon>
        <taxon>Pentapetalae</taxon>
        <taxon>rosids</taxon>
        <taxon>malvids</taxon>
        <taxon>Sapindales</taxon>
        <taxon>Sapindaceae</taxon>
        <taxon>Xanthoceroideae</taxon>
        <taxon>Xanthoceras</taxon>
    </lineage>
</organism>
<dbReference type="PANTHER" id="PTHR46719:SF7">
    <property type="entry name" value="RING-H2 FINGER PROTEIN ATL71-RELATED"/>
    <property type="match status" value="1"/>
</dbReference>
<feature type="domain" description="RING-type" evidence="4">
    <location>
        <begin position="137"/>
        <end position="177"/>
    </location>
</feature>
<keyword evidence="1" id="KW-0862">Zinc</keyword>